<proteinExistence type="predicted"/>
<evidence type="ECO:0000313" key="1">
    <source>
        <dbReference type="EMBL" id="HIX94639.1"/>
    </source>
</evidence>
<dbReference type="Proteomes" id="UP000886751">
    <property type="component" value="Unassembled WGS sequence"/>
</dbReference>
<reference evidence="1" key="1">
    <citation type="journal article" date="2021" name="PeerJ">
        <title>Extensive microbial diversity within the chicken gut microbiome revealed by metagenomics and culture.</title>
        <authorList>
            <person name="Gilroy R."/>
            <person name="Ravi A."/>
            <person name="Getino M."/>
            <person name="Pursley I."/>
            <person name="Horton D.L."/>
            <person name="Alikhan N.F."/>
            <person name="Baker D."/>
            <person name="Gharbi K."/>
            <person name="Hall N."/>
            <person name="Watson M."/>
            <person name="Adriaenssens E.M."/>
            <person name="Foster-Nyarko E."/>
            <person name="Jarju S."/>
            <person name="Secka A."/>
            <person name="Antonio M."/>
            <person name="Oren A."/>
            <person name="Chaudhuri R.R."/>
            <person name="La Ragione R."/>
            <person name="Hildebrand F."/>
            <person name="Pallen M.J."/>
        </authorList>
    </citation>
    <scope>NUCLEOTIDE SEQUENCE</scope>
    <source>
        <strain evidence="1">ChiHecec2B26-7398</strain>
    </source>
</reference>
<accession>A0A9D1Y0I1</accession>
<dbReference type="EMBL" id="DXEI01000066">
    <property type="protein sequence ID" value="HIX94639.1"/>
    <property type="molecule type" value="Genomic_DNA"/>
</dbReference>
<organism evidence="1 2">
    <name type="scientific">Candidatus Gemmiger excrementipullorum</name>
    <dbReference type="NCBI Taxonomy" id="2838610"/>
    <lineage>
        <taxon>Bacteria</taxon>
        <taxon>Bacillati</taxon>
        <taxon>Bacillota</taxon>
        <taxon>Clostridia</taxon>
        <taxon>Eubacteriales</taxon>
        <taxon>Gemmiger</taxon>
    </lineage>
</organism>
<dbReference type="AlphaFoldDB" id="A0A9D1Y0I1"/>
<sequence length="409" mass="43035">MPDTFQIYQSELTGPELDEALKNIALVQQSVADAAQSAAAAGESAADAAQAAQTAETYGAIVQQNQPAIQDIADNLAAVQGAAQNAQTAQSAATEAAASAQEAEQWAEQAQQVAQGAMGWYADPQALQSAHPTGHNGQWAIVGTTDTIWIWDSDTSAWVDSGSNMDLSQYYTKTEADARFLGAGDETVVRFVEISIDEETGAVTFTDPQFDFAFLAGCIRKDGETCVVRVKGVAATYSPNEWSEAEDGAVTLSFRDHGYIGDSSGRRVYRAPTLEITQRGGAVTGRRVTYIYSTLPSVDASDDGKTLRVVDGAWQVMTPPVYTAVFPASGWVEMDGGGYEQTAACAGMTADITPQPPTVQTTGSAEADKAALAALACIQAVQTLAGQVRALCYDAKPAADVTLCLTEVR</sequence>
<evidence type="ECO:0000313" key="2">
    <source>
        <dbReference type="Proteomes" id="UP000886751"/>
    </source>
</evidence>
<name>A0A9D1Y0I1_9FIRM</name>
<protein>
    <submittedName>
        <fullName evidence="1">Uncharacterized protein</fullName>
    </submittedName>
</protein>
<comment type="caution">
    <text evidence="1">The sequence shown here is derived from an EMBL/GenBank/DDBJ whole genome shotgun (WGS) entry which is preliminary data.</text>
</comment>
<reference evidence="1" key="2">
    <citation type="submission" date="2021-04" db="EMBL/GenBank/DDBJ databases">
        <authorList>
            <person name="Gilroy R."/>
        </authorList>
    </citation>
    <scope>NUCLEOTIDE SEQUENCE</scope>
    <source>
        <strain evidence="1">ChiHecec2B26-7398</strain>
    </source>
</reference>
<gene>
    <name evidence="1" type="ORF">H9846_04195</name>
</gene>